<dbReference type="RefSeq" id="WP_408626942.1">
    <property type="nucleotide sequence ID" value="NZ_JAFBEE010000032.1"/>
</dbReference>
<evidence type="ECO:0008006" key="3">
    <source>
        <dbReference type="Google" id="ProtNLM"/>
    </source>
</evidence>
<dbReference type="Gene3D" id="3.90.70.10">
    <property type="entry name" value="Cysteine proteinases"/>
    <property type="match status" value="1"/>
</dbReference>
<evidence type="ECO:0000313" key="2">
    <source>
        <dbReference type="Proteomes" id="UP001314796"/>
    </source>
</evidence>
<dbReference type="EMBL" id="JAFBEE010000032">
    <property type="protein sequence ID" value="MBM7616349.1"/>
    <property type="molecule type" value="Genomic_DNA"/>
</dbReference>
<comment type="caution">
    <text evidence="1">The sequence shown here is derived from an EMBL/GenBank/DDBJ whole genome shotgun (WGS) entry which is preliminary data.</text>
</comment>
<gene>
    <name evidence="1" type="ORF">JOC73_002931</name>
</gene>
<protein>
    <recommendedName>
        <fullName evidence="3">Peptidase C39-like domain-containing protein</fullName>
    </recommendedName>
</protein>
<sequence>MSEIDANRPAIAGISWNNGTGHMVVLRGYDDSTSTKYVSYMEPGDGFYYSMTYNAFVGSSSGTRHWIETVYNIKR</sequence>
<name>A0ABS2NTQ0_9FIRM</name>
<keyword evidence="2" id="KW-1185">Reference proteome</keyword>
<organism evidence="1 2">
    <name type="scientific">Alkaliphilus hydrothermalis</name>
    <dbReference type="NCBI Taxonomy" id="1482730"/>
    <lineage>
        <taxon>Bacteria</taxon>
        <taxon>Bacillati</taxon>
        <taxon>Bacillota</taxon>
        <taxon>Clostridia</taxon>
        <taxon>Peptostreptococcales</taxon>
        <taxon>Natronincolaceae</taxon>
        <taxon>Alkaliphilus</taxon>
    </lineage>
</organism>
<accession>A0ABS2NTQ0</accession>
<dbReference type="Proteomes" id="UP001314796">
    <property type="component" value="Unassembled WGS sequence"/>
</dbReference>
<proteinExistence type="predicted"/>
<reference evidence="1 2" key="1">
    <citation type="submission" date="2021-01" db="EMBL/GenBank/DDBJ databases">
        <title>Genomic Encyclopedia of Type Strains, Phase IV (KMG-IV): sequencing the most valuable type-strain genomes for metagenomic binning, comparative biology and taxonomic classification.</title>
        <authorList>
            <person name="Goeker M."/>
        </authorList>
    </citation>
    <scope>NUCLEOTIDE SEQUENCE [LARGE SCALE GENOMIC DNA]</scope>
    <source>
        <strain evidence="1 2">DSM 25890</strain>
    </source>
</reference>
<evidence type="ECO:0000313" key="1">
    <source>
        <dbReference type="EMBL" id="MBM7616349.1"/>
    </source>
</evidence>